<dbReference type="Proteomes" id="UP000037660">
    <property type="component" value="Unassembled WGS sequence"/>
</dbReference>
<reference evidence="2" key="1">
    <citation type="submission" date="2015-07" db="EMBL/GenBank/DDBJ databases">
        <title>Discovery of a poly(ethylene terephthalate assimilation.</title>
        <authorList>
            <person name="Yoshida S."/>
            <person name="Hiraga K."/>
            <person name="Takehana T."/>
            <person name="Taniguchi I."/>
            <person name="Yamaji H."/>
            <person name="Maeda Y."/>
            <person name="Toyohara K."/>
            <person name="Miyamoto K."/>
            <person name="Kimura Y."/>
            <person name="Oda K."/>
        </authorList>
    </citation>
    <scope>NUCLEOTIDE SEQUENCE [LARGE SCALE GENOMIC DNA]</scope>
    <source>
        <strain evidence="2">NBRC 110686 / TISTR 2288 / 201-F6</strain>
    </source>
</reference>
<dbReference type="AntiFam" id="ANF00075">
    <property type="entry name" value="Shadow ORF (opposite prpE)"/>
</dbReference>
<evidence type="ECO:0000313" key="2">
    <source>
        <dbReference type="Proteomes" id="UP000037660"/>
    </source>
</evidence>
<keyword evidence="2" id="KW-1185">Reference proteome</keyword>
<name>A0A0K8P6Y6_PISS1</name>
<protein>
    <submittedName>
        <fullName evidence="1">Uncharacterized protein</fullName>
    </submittedName>
</protein>
<proteinExistence type="predicted"/>
<dbReference type="EMBL" id="BBYR01000076">
    <property type="protein sequence ID" value="GAP38382.1"/>
    <property type="molecule type" value="Genomic_DNA"/>
</dbReference>
<sequence length="316" mass="33434">MADAGRQRHGVAAHVALHALGAAGGAAGVERVADRVGREPGAGDGDASQALAQRRVVHVAALDARHRGQAPVHQQHPRRLVPRQRDRLVEQRLVGHDLARAAAGVGTDHHHRLGIVDPAGEAVARETAEDHRVDRADARAREHRERGLGDHRHVDQHPVALAHAQLQQRRGHALHLVVQLGKGVDALGTGLGGDRDDRGLVRPRREVTVDRVVAEVGLAADEPAREGRAAVVADALEGPVPVDQRGLLAPEPVRVVDRTPIERCVAVVGCHGLSLLSNLGGISSARADAPLTGARRPGPAGQARFLKLQAAFKNPC</sequence>
<organism evidence="1 2">
    <name type="scientific">Piscinibacter sakaiensis</name>
    <name type="common">Ideonella sakaiensis</name>
    <dbReference type="NCBI Taxonomy" id="1547922"/>
    <lineage>
        <taxon>Bacteria</taxon>
        <taxon>Pseudomonadati</taxon>
        <taxon>Pseudomonadota</taxon>
        <taxon>Betaproteobacteria</taxon>
        <taxon>Burkholderiales</taxon>
        <taxon>Sphaerotilaceae</taxon>
        <taxon>Piscinibacter</taxon>
    </lineage>
</organism>
<comment type="caution">
    <text evidence="1">The sequence shown here is derived from an EMBL/GenBank/DDBJ whole genome shotgun (WGS) entry which is preliminary data.</text>
</comment>
<reference evidence="1 2" key="2">
    <citation type="journal article" date="2016" name="Science">
        <title>A bacterium that degrades and assimilates poly(ethylene terephthalate).</title>
        <authorList>
            <person name="Yoshida S."/>
            <person name="Hiraga K."/>
            <person name="Takehana T."/>
            <person name="Taniguchi I."/>
            <person name="Yamaji H."/>
            <person name="Maeda Y."/>
            <person name="Toyohara K."/>
            <person name="Miyamoto K."/>
            <person name="Kimura Y."/>
            <person name="Oda K."/>
        </authorList>
    </citation>
    <scope>NUCLEOTIDE SEQUENCE [LARGE SCALE GENOMIC DNA]</scope>
    <source>
        <strain evidence="2">NBRC 110686 / TISTR 2288 / 201-F6</strain>
    </source>
</reference>
<gene>
    <name evidence="1" type="ORF">ISF6_4840</name>
</gene>
<dbReference type="AlphaFoldDB" id="A0A0K8P6Y6"/>
<evidence type="ECO:0000313" key="1">
    <source>
        <dbReference type="EMBL" id="GAP38382.1"/>
    </source>
</evidence>
<accession>A0A0K8P6Y6</accession>